<evidence type="ECO:0000313" key="2">
    <source>
        <dbReference type="EMBL" id="PHN02851.1"/>
    </source>
</evidence>
<dbReference type="Proteomes" id="UP000223913">
    <property type="component" value="Unassembled WGS sequence"/>
</dbReference>
<gene>
    <name evidence="2" type="ORF">CRP01_30190</name>
</gene>
<dbReference type="RefSeq" id="WP_099153790.1">
    <property type="nucleotide sequence ID" value="NZ_PDUD01000036.1"/>
</dbReference>
<dbReference type="AlphaFoldDB" id="A0A2D0N2W1"/>
<name>A0A2D0N2W1_FLAN2</name>
<keyword evidence="3" id="KW-1185">Reference proteome</keyword>
<feature type="compositionally biased region" description="Polar residues" evidence="1">
    <location>
        <begin position="67"/>
        <end position="77"/>
    </location>
</feature>
<feature type="region of interest" description="Disordered" evidence="1">
    <location>
        <begin position="58"/>
        <end position="77"/>
    </location>
</feature>
<evidence type="ECO:0000256" key="1">
    <source>
        <dbReference type="SAM" id="MobiDB-lite"/>
    </source>
</evidence>
<evidence type="ECO:0000313" key="3">
    <source>
        <dbReference type="Proteomes" id="UP000223913"/>
    </source>
</evidence>
<reference evidence="2 3" key="1">
    <citation type="submission" date="2017-10" db="EMBL/GenBank/DDBJ databases">
        <title>The draft genome sequence of Lewinella nigricans NBRC 102662.</title>
        <authorList>
            <person name="Wang K."/>
        </authorList>
    </citation>
    <scope>NUCLEOTIDE SEQUENCE [LARGE SCALE GENOMIC DNA]</scope>
    <source>
        <strain evidence="2 3">NBRC 102662</strain>
    </source>
</reference>
<protein>
    <submittedName>
        <fullName evidence="2">Uncharacterized protein</fullName>
    </submittedName>
</protein>
<accession>A0A2D0N2W1</accession>
<dbReference type="EMBL" id="PDUD01000036">
    <property type="protein sequence ID" value="PHN02851.1"/>
    <property type="molecule type" value="Genomic_DNA"/>
</dbReference>
<organism evidence="2 3">
    <name type="scientific">Flavilitoribacter nigricans (strain ATCC 23147 / DSM 23189 / NBRC 102662 / NCIMB 1420 / SS-2)</name>
    <name type="common">Lewinella nigricans</name>
    <dbReference type="NCBI Taxonomy" id="1122177"/>
    <lineage>
        <taxon>Bacteria</taxon>
        <taxon>Pseudomonadati</taxon>
        <taxon>Bacteroidota</taxon>
        <taxon>Saprospiria</taxon>
        <taxon>Saprospirales</taxon>
        <taxon>Lewinellaceae</taxon>
        <taxon>Flavilitoribacter</taxon>
    </lineage>
</organism>
<proteinExistence type="predicted"/>
<sequence>MNKHTFFIAGLFTFLLLSGTNGFHLFSQSKAGKCSSTLLALNMAPVKVAEARSAAKKPCDKEEKRINQSPQDTKVGSSGYYNNVTIDQLGETFINSYPGLTSGSSATAKKPCSSQLKEEQKKLTACRESLKKKQCPSKEEELAPKKLRPSATVKLASYTVEN</sequence>
<comment type="caution">
    <text evidence="2">The sequence shown here is derived from an EMBL/GenBank/DDBJ whole genome shotgun (WGS) entry which is preliminary data.</text>
</comment>